<dbReference type="Pfam" id="PF02653">
    <property type="entry name" value="BPD_transp_2"/>
    <property type="match status" value="1"/>
</dbReference>
<feature type="transmembrane region" description="Helical" evidence="6">
    <location>
        <begin position="257"/>
        <end position="282"/>
    </location>
</feature>
<evidence type="ECO:0000256" key="6">
    <source>
        <dbReference type="SAM" id="Phobius"/>
    </source>
</evidence>
<evidence type="ECO:0008006" key="9">
    <source>
        <dbReference type="Google" id="ProtNLM"/>
    </source>
</evidence>
<evidence type="ECO:0000256" key="1">
    <source>
        <dbReference type="ARBA" id="ARBA00004651"/>
    </source>
</evidence>
<sequence>MKITVSSTGLSALDRPRLPMIALVVFALALAVFFVFPDRLSLAAYIGIFALFALSLDLALGMAGIVTLGHAAFFGVGAYTAGWLALAGWQEPITGVVISGLCAAALAGALGPFILRLTGLPLVMVTLAVGVFLFEAANKLTWLTGGDDGLYGMTFSPVLGIFEWSIYGTTDYLYVLAWLALAFYGCHRLTTSNFGLALRGVRENRLRMSLLGSSVLAQLTLAYALSAFIAGVAGALLAQTSEFVGLEVLSVEKSIDVVVILVLGGVGHLYGALLGAPVYLLIKDMSKEWNPHAWMIIIGFMLVFVMLVARGGIHGVLHKVIARSRGKLPNGEPR</sequence>
<dbReference type="GO" id="GO:0005886">
    <property type="term" value="C:plasma membrane"/>
    <property type="evidence" value="ECO:0007669"/>
    <property type="project" value="UniProtKB-SubCell"/>
</dbReference>
<feature type="transmembrane region" description="Helical" evidence="6">
    <location>
        <begin position="149"/>
        <end position="167"/>
    </location>
</feature>
<dbReference type="GO" id="GO:0015658">
    <property type="term" value="F:branched-chain amino acid transmembrane transporter activity"/>
    <property type="evidence" value="ECO:0007669"/>
    <property type="project" value="InterPro"/>
</dbReference>
<feature type="transmembrane region" description="Helical" evidence="6">
    <location>
        <begin position="294"/>
        <end position="313"/>
    </location>
</feature>
<gene>
    <name evidence="7" type="ORF">BSQ44_11270</name>
</gene>
<dbReference type="PANTHER" id="PTHR30482">
    <property type="entry name" value="HIGH-AFFINITY BRANCHED-CHAIN AMINO ACID TRANSPORT SYSTEM PERMEASE"/>
    <property type="match status" value="1"/>
</dbReference>
<evidence type="ECO:0000313" key="7">
    <source>
        <dbReference type="EMBL" id="APH71882.1"/>
    </source>
</evidence>
<dbReference type="KEGG" id="meso:BSQ44_11270"/>
<dbReference type="Proteomes" id="UP000182840">
    <property type="component" value="Chromosome"/>
</dbReference>
<evidence type="ECO:0000313" key="8">
    <source>
        <dbReference type="Proteomes" id="UP000182840"/>
    </source>
</evidence>
<dbReference type="EMBL" id="CP018171">
    <property type="protein sequence ID" value="APH71882.1"/>
    <property type="molecule type" value="Genomic_DNA"/>
</dbReference>
<dbReference type="InterPro" id="IPR043428">
    <property type="entry name" value="LivM-like"/>
</dbReference>
<accession>A0A1L3SRG1</accession>
<name>A0A1L3SRG1_9HYPH</name>
<proteinExistence type="predicted"/>
<dbReference type="InterPro" id="IPR001851">
    <property type="entry name" value="ABC_transp_permease"/>
</dbReference>
<feature type="transmembrane region" description="Helical" evidence="6">
    <location>
        <begin position="120"/>
        <end position="137"/>
    </location>
</feature>
<dbReference type="PANTHER" id="PTHR30482:SF17">
    <property type="entry name" value="ABC TRANSPORTER ATP-BINDING PROTEIN"/>
    <property type="match status" value="1"/>
</dbReference>
<reference evidence="8" key="1">
    <citation type="submission" date="2016-11" db="EMBL/GenBank/DDBJ databases">
        <title>Mesorhizobium oceanicum sp. nov., isolated from deep seawater in South China Sea.</title>
        <authorList>
            <person name="Fu G.-Y."/>
        </authorList>
    </citation>
    <scope>NUCLEOTIDE SEQUENCE [LARGE SCALE GENOMIC DNA]</scope>
    <source>
        <strain evidence="8">B7</strain>
    </source>
</reference>
<keyword evidence="5 6" id="KW-0472">Membrane</keyword>
<comment type="subcellular location">
    <subcellularLocation>
        <location evidence="1">Cell membrane</location>
        <topology evidence="1">Multi-pass membrane protein</topology>
    </subcellularLocation>
</comment>
<organism evidence="7 8">
    <name type="scientific">Aquibium oceanicum</name>
    <dbReference type="NCBI Taxonomy" id="1670800"/>
    <lineage>
        <taxon>Bacteria</taxon>
        <taxon>Pseudomonadati</taxon>
        <taxon>Pseudomonadota</taxon>
        <taxon>Alphaproteobacteria</taxon>
        <taxon>Hyphomicrobiales</taxon>
        <taxon>Phyllobacteriaceae</taxon>
        <taxon>Aquibium</taxon>
    </lineage>
</organism>
<protein>
    <recommendedName>
        <fullName evidence="9">Branched-chain amino acid ABC transporter permease</fullName>
    </recommendedName>
</protein>
<evidence type="ECO:0000256" key="3">
    <source>
        <dbReference type="ARBA" id="ARBA00022692"/>
    </source>
</evidence>
<keyword evidence="2" id="KW-1003">Cell membrane</keyword>
<evidence type="ECO:0000256" key="2">
    <source>
        <dbReference type="ARBA" id="ARBA00022475"/>
    </source>
</evidence>
<feature type="transmembrane region" description="Helical" evidence="6">
    <location>
        <begin position="20"/>
        <end position="36"/>
    </location>
</feature>
<evidence type="ECO:0000256" key="5">
    <source>
        <dbReference type="ARBA" id="ARBA00023136"/>
    </source>
</evidence>
<dbReference type="RefSeq" id="WP_072604102.1">
    <property type="nucleotide sequence ID" value="NZ_CP018171.1"/>
</dbReference>
<evidence type="ECO:0000256" key="4">
    <source>
        <dbReference type="ARBA" id="ARBA00022989"/>
    </source>
</evidence>
<feature type="transmembrane region" description="Helical" evidence="6">
    <location>
        <begin position="210"/>
        <end position="237"/>
    </location>
</feature>
<dbReference type="CDD" id="cd06581">
    <property type="entry name" value="TM_PBP1_LivM_like"/>
    <property type="match status" value="1"/>
</dbReference>
<dbReference type="STRING" id="1670800.BSQ44_11270"/>
<feature type="transmembrane region" description="Helical" evidence="6">
    <location>
        <begin position="173"/>
        <end position="198"/>
    </location>
</feature>
<keyword evidence="8" id="KW-1185">Reference proteome</keyword>
<keyword evidence="4 6" id="KW-1133">Transmembrane helix</keyword>
<feature type="transmembrane region" description="Helical" evidence="6">
    <location>
        <begin position="96"/>
        <end position="114"/>
    </location>
</feature>
<keyword evidence="3 6" id="KW-0812">Transmembrane</keyword>
<dbReference type="AlphaFoldDB" id="A0A1L3SRG1"/>
<feature type="transmembrane region" description="Helical" evidence="6">
    <location>
        <begin position="43"/>
        <end position="65"/>
    </location>
</feature>
<dbReference type="OrthoDB" id="7917346at2"/>